<feature type="compositionally biased region" description="Basic residues" evidence="1">
    <location>
        <begin position="380"/>
        <end position="389"/>
    </location>
</feature>
<sequence>MKTFNNPGMCFMGLGGQATPYEPTPYATTQLIQSNIMSKNSGGVAGELGEKRGWKPAPALQQKPQEVTSQPQYSIMEQNRLNRDHYRGGEGSLQPTIPYSHAQEHSSTGSYHSSDRASTSTSGSQGPKKGVRTVKAPKQAAVHLADLLPPPPVNPPPCQSSGEYALSEENGFDPNPPCPSLLAQMYLQPAAMGEEEDEEEEAADRCPTPPVRGMASSPAGVSYSHQSTATLTPSPLEEVQPITRDGHDSHRRHMASPPALPMPVSPPHTYGYICSPRALDGDRLEEEEEEEEEVETDAEAGLADGRYVQLQDRLPPGGAPPPGAGADPGVQRGGLGELRHGLHDQRLGLRLRGWLRLLPPVQRRRLLRRVLLHRRRLRPGRRQRRRIRRAQGGPVSPPARFRNTPGQEAGSTMWPLRAAVPVAPCPPTAA</sequence>
<dbReference type="Proteomes" id="UP001152622">
    <property type="component" value="Chromosome 14"/>
</dbReference>
<evidence type="ECO:0000313" key="2">
    <source>
        <dbReference type="EMBL" id="KAJ8342589.1"/>
    </source>
</evidence>
<accession>A0A9Q1EPL2</accession>
<feature type="compositionally biased region" description="Polar residues" evidence="1">
    <location>
        <begin position="223"/>
        <end position="233"/>
    </location>
</feature>
<feature type="region of interest" description="Disordered" evidence="1">
    <location>
        <begin position="42"/>
        <end position="134"/>
    </location>
</feature>
<feature type="compositionally biased region" description="Acidic residues" evidence="1">
    <location>
        <begin position="193"/>
        <end position="202"/>
    </location>
</feature>
<feature type="compositionally biased region" description="Polar residues" evidence="1">
    <location>
        <begin position="62"/>
        <end position="79"/>
    </location>
</feature>
<dbReference type="AlphaFoldDB" id="A0A9Q1EPL2"/>
<protein>
    <submittedName>
        <fullName evidence="2">Uncharacterized protein</fullName>
    </submittedName>
</protein>
<keyword evidence="3" id="KW-1185">Reference proteome</keyword>
<proteinExistence type="predicted"/>
<feature type="region of interest" description="Disordered" evidence="1">
    <location>
        <begin position="380"/>
        <end position="411"/>
    </location>
</feature>
<dbReference type="OrthoDB" id="8956096at2759"/>
<feature type="region of interest" description="Disordered" evidence="1">
    <location>
        <begin position="146"/>
        <end position="176"/>
    </location>
</feature>
<feature type="compositionally biased region" description="Pro residues" evidence="1">
    <location>
        <begin position="148"/>
        <end position="158"/>
    </location>
</feature>
<evidence type="ECO:0000256" key="1">
    <source>
        <dbReference type="SAM" id="MobiDB-lite"/>
    </source>
</evidence>
<dbReference type="EMBL" id="JAINUF010000014">
    <property type="protein sequence ID" value="KAJ8342589.1"/>
    <property type="molecule type" value="Genomic_DNA"/>
</dbReference>
<name>A0A9Q1EPL2_SYNKA</name>
<comment type="caution">
    <text evidence="2">The sequence shown here is derived from an EMBL/GenBank/DDBJ whole genome shotgun (WGS) entry which is preliminary data.</text>
</comment>
<gene>
    <name evidence="2" type="ORF">SKAU_G00325170</name>
</gene>
<reference evidence="2" key="1">
    <citation type="journal article" date="2023" name="Science">
        <title>Genome structures resolve the early diversification of teleost fishes.</title>
        <authorList>
            <person name="Parey E."/>
            <person name="Louis A."/>
            <person name="Montfort J."/>
            <person name="Bouchez O."/>
            <person name="Roques C."/>
            <person name="Iampietro C."/>
            <person name="Lluch J."/>
            <person name="Castinel A."/>
            <person name="Donnadieu C."/>
            <person name="Desvignes T."/>
            <person name="Floi Bucao C."/>
            <person name="Jouanno E."/>
            <person name="Wen M."/>
            <person name="Mejri S."/>
            <person name="Dirks R."/>
            <person name="Jansen H."/>
            <person name="Henkel C."/>
            <person name="Chen W.J."/>
            <person name="Zahm M."/>
            <person name="Cabau C."/>
            <person name="Klopp C."/>
            <person name="Thompson A.W."/>
            <person name="Robinson-Rechavi M."/>
            <person name="Braasch I."/>
            <person name="Lecointre G."/>
            <person name="Bobe J."/>
            <person name="Postlethwait J.H."/>
            <person name="Berthelot C."/>
            <person name="Roest Crollius H."/>
            <person name="Guiguen Y."/>
        </authorList>
    </citation>
    <scope>NUCLEOTIDE SEQUENCE</scope>
    <source>
        <strain evidence="2">WJC10195</strain>
    </source>
</reference>
<evidence type="ECO:0000313" key="3">
    <source>
        <dbReference type="Proteomes" id="UP001152622"/>
    </source>
</evidence>
<feature type="region of interest" description="Disordered" evidence="1">
    <location>
        <begin position="190"/>
        <end position="265"/>
    </location>
</feature>
<organism evidence="2 3">
    <name type="scientific">Synaphobranchus kaupii</name>
    <name type="common">Kaup's arrowtooth eel</name>
    <dbReference type="NCBI Taxonomy" id="118154"/>
    <lineage>
        <taxon>Eukaryota</taxon>
        <taxon>Metazoa</taxon>
        <taxon>Chordata</taxon>
        <taxon>Craniata</taxon>
        <taxon>Vertebrata</taxon>
        <taxon>Euteleostomi</taxon>
        <taxon>Actinopterygii</taxon>
        <taxon>Neopterygii</taxon>
        <taxon>Teleostei</taxon>
        <taxon>Anguilliformes</taxon>
        <taxon>Synaphobranchidae</taxon>
        <taxon>Synaphobranchus</taxon>
    </lineage>
</organism>
<feature type="compositionally biased region" description="Low complexity" evidence="1">
    <location>
        <begin position="110"/>
        <end position="124"/>
    </location>
</feature>